<reference evidence="1" key="2">
    <citation type="journal article" date="2006" name="PLoS Pathog.">
        <title>New perspectives on host-parasite interplay by comparative transcriptomic and proteomic analyses of Schistosoma japonicum.</title>
        <authorList>
            <person name="Liu F."/>
            <person name="Lu J."/>
            <person name="Hu W."/>
            <person name="Wang S.Y."/>
            <person name="Cui S.J."/>
            <person name="Chi M."/>
            <person name="Yan Q."/>
            <person name="Wang X.R."/>
            <person name="Song H.D."/>
            <person name="Xu X.N."/>
            <person name="Wang J.J."/>
            <person name="Zhang X.L."/>
            <person name="Zhang X."/>
            <person name="Wang Z.Q."/>
            <person name="Xue C.L."/>
            <person name="Brindley P.J."/>
            <person name="McManus D.P."/>
            <person name="Yang P.Y."/>
            <person name="Feng Z."/>
            <person name="Chen Z."/>
            <person name="Han Z.G."/>
        </authorList>
    </citation>
    <scope>NUCLEOTIDE SEQUENCE</scope>
</reference>
<sequence length="136" mass="15726">MSFQKVGPFEIFGWSVAGNETCVAVRKNGDSRFTVIHEANSICPDLLSTQLLIMEATFLDNPDRRIESARNRGHTHLDEIRQNASLLKSVDYIYLIHFSDRYSYNDIIRLCYKDMPDWLVNRIVPSVTAKRCLESR</sequence>
<dbReference type="PANTHER" id="PTHR46504:SF2">
    <property type="entry name" value="TRNASE Z TRZ1"/>
    <property type="match status" value="1"/>
</dbReference>
<organism evidence="1">
    <name type="scientific">Schistosoma japonicum</name>
    <name type="common">Blood fluke</name>
    <dbReference type="NCBI Taxonomy" id="6182"/>
    <lineage>
        <taxon>Eukaryota</taxon>
        <taxon>Metazoa</taxon>
        <taxon>Spiralia</taxon>
        <taxon>Lophotrochozoa</taxon>
        <taxon>Platyhelminthes</taxon>
        <taxon>Trematoda</taxon>
        <taxon>Digenea</taxon>
        <taxon>Strigeidida</taxon>
        <taxon>Schistosomatoidea</taxon>
        <taxon>Schistosomatidae</taxon>
        <taxon>Schistosoma</taxon>
    </lineage>
</organism>
<proteinExistence type="evidence at transcript level"/>
<dbReference type="PANTHER" id="PTHR46504">
    <property type="entry name" value="TRNASE Z TRZ1"/>
    <property type="match status" value="1"/>
</dbReference>
<name>Q5DDB5_SCHJA</name>
<accession>Q5DDB5</accession>
<dbReference type="InterPro" id="IPR036866">
    <property type="entry name" value="RibonucZ/Hydroxyglut_hydro"/>
</dbReference>
<dbReference type="AlphaFoldDB" id="Q5DDB5"/>
<reference evidence="1" key="1">
    <citation type="submission" date="2004-11" db="EMBL/GenBank/DDBJ databases">
        <title>The full-length cDNA sequences of Schistosoma japonicum genes.</title>
        <authorList>
            <person name="Han Z."/>
        </authorList>
    </citation>
    <scope>NUCLEOTIDE SEQUENCE</scope>
</reference>
<evidence type="ECO:0000313" key="1">
    <source>
        <dbReference type="EMBL" id="AAW26191.1"/>
    </source>
</evidence>
<dbReference type="Gene3D" id="3.60.15.10">
    <property type="entry name" value="Ribonuclease Z/Hydroxyacylglutathione hydrolase-like"/>
    <property type="match status" value="1"/>
</dbReference>
<dbReference type="EMBL" id="AY814459">
    <property type="protein sequence ID" value="AAW26191.1"/>
    <property type="molecule type" value="mRNA"/>
</dbReference>
<dbReference type="SUPFAM" id="SSF56281">
    <property type="entry name" value="Metallo-hydrolase/oxidoreductase"/>
    <property type="match status" value="1"/>
</dbReference>
<protein>
    <submittedName>
        <fullName evidence="1">Uncharacterized protein</fullName>
    </submittedName>
</protein>